<evidence type="ECO:0000256" key="4">
    <source>
        <dbReference type="ARBA" id="ARBA00023235"/>
    </source>
</evidence>
<evidence type="ECO:0000256" key="2">
    <source>
        <dbReference type="ARBA" id="ARBA00022723"/>
    </source>
</evidence>
<reference evidence="10 13" key="3">
    <citation type="submission" date="2018-07" db="EMBL/GenBank/DDBJ databases">
        <title>Genomic and Epidemiologic Investigation of an Indolent Hospital Outbreak.</title>
        <authorList>
            <person name="Johnson R.C."/>
            <person name="Deming C."/>
            <person name="Conlan S."/>
            <person name="Zellmer C.J."/>
            <person name="Michelin A.V."/>
            <person name="Lee-Lin S."/>
            <person name="Thomas P.J."/>
            <person name="Park M."/>
            <person name="Weingarten R.A."/>
            <person name="Less J."/>
            <person name="Dekker J.P."/>
            <person name="Frank K.M."/>
            <person name="Musser K.A."/>
            <person name="Mcquiston J.R."/>
            <person name="Henderson D.K."/>
            <person name="Lau A.F."/>
            <person name="Palmore T.N."/>
            <person name="Segre J.A."/>
        </authorList>
    </citation>
    <scope>NUCLEOTIDE SEQUENCE [LARGE SCALE GENOMIC DNA]</scope>
    <source>
        <strain evidence="11">SK-CDC1_0717</strain>
        <strain evidence="10 13">SK-NIH.Env10_0317</strain>
    </source>
</reference>
<dbReference type="InterPro" id="IPR029017">
    <property type="entry name" value="Enolase-like_N"/>
</dbReference>
<dbReference type="Proteomes" id="UP000287746">
    <property type="component" value="Unassembled WGS sequence"/>
</dbReference>
<dbReference type="GO" id="GO:0046872">
    <property type="term" value="F:metal ion binding"/>
    <property type="evidence" value="ECO:0007669"/>
    <property type="project" value="UniProtKB-KW"/>
</dbReference>
<evidence type="ECO:0000313" key="14">
    <source>
        <dbReference type="Proteomes" id="UP000287746"/>
    </source>
</evidence>
<feature type="binding site" evidence="6">
    <location>
        <position position="177"/>
    </location>
    <ligand>
        <name>Mg(2+)</name>
        <dbReference type="ChEBI" id="CHEBI:18420"/>
    </ligand>
</feature>
<dbReference type="SUPFAM" id="SSF54826">
    <property type="entry name" value="Enolase N-terminal domain-like"/>
    <property type="match status" value="1"/>
</dbReference>
<keyword evidence="2 6" id="KW-0479">Metal-binding</keyword>
<evidence type="ECO:0000256" key="6">
    <source>
        <dbReference type="PIRSR" id="PIRSR634603-3"/>
    </source>
</evidence>
<dbReference type="SMART" id="SM00922">
    <property type="entry name" value="MR_MLE"/>
    <property type="match status" value="1"/>
</dbReference>
<proteinExistence type="inferred from homology"/>
<dbReference type="AlphaFoldDB" id="A0A1L6J8C0"/>
<dbReference type="Pfam" id="PF13378">
    <property type="entry name" value="MR_MLE_C"/>
    <property type="match status" value="1"/>
</dbReference>
<dbReference type="InterPro" id="IPR034593">
    <property type="entry name" value="DgoD-like"/>
</dbReference>
<comment type="similarity">
    <text evidence="1 7">Belongs to the mandelate racemase/muconate lactonizing enzyme family.</text>
</comment>
<dbReference type="Gene3D" id="3.30.390.10">
    <property type="entry name" value="Enolase-like, N-terminal domain"/>
    <property type="match status" value="1"/>
</dbReference>
<evidence type="ECO:0000256" key="7">
    <source>
        <dbReference type="RuleBase" id="RU366006"/>
    </source>
</evidence>
<reference evidence="12" key="2">
    <citation type="submission" date="2016-12" db="EMBL/GenBank/DDBJ databases">
        <title>Whole genome sequencing of Sphingomonas sp. ABOJV.</title>
        <authorList>
            <person name="Conlan S."/>
            <person name="Thomas P.J."/>
            <person name="Mullikin J."/>
            <person name="Palmore T.N."/>
            <person name="Frank K.M."/>
            <person name="Segre J.A."/>
        </authorList>
    </citation>
    <scope>NUCLEOTIDE SEQUENCE [LARGE SCALE GENOMIC DNA]</scope>
    <source>
        <strain evidence="12">ABOJV</strain>
    </source>
</reference>
<evidence type="ECO:0000256" key="5">
    <source>
        <dbReference type="PIRSR" id="PIRSR634603-1"/>
    </source>
</evidence>
<dbReference type="Gene3D" id="3.20.20.120">
    <property type="entry name" value="Enolase-like C-terminal domain"/>
    <property type="match status" value="1"/>
</dbReference>
<dbReference type="SFLD" id="SFLDS00001">
    <property type="entry name" value="Enolase"/>
    <property type="match status" value="1"/>
</dbReference>
<dbReference type="Pfam" id="PF02746">
    <property type="entry name" value="MR_MLE_N"/>
    <property type="match status" value="1"/>
</dbReference>
<sequence>MTRLKLTTRLEEWPTHSPFRITGKVWTSVPLLIVEVSDGEHTGRGEGAGVYYRDDTPAKMIRTVETVREAIEAGITRAELQQLLPPGGARNAVDCALWELEARQKETTVMALAGIADPRPLVTVCTVGADTPEAMAQQALAYGGVPALKLKLTEDPSNADRVRAVRAACPKAWIGVDANQGLNRATTEKLLPVLLEANVALLEQPVVAGQDASLDGLKSRIPLAADESAQSLADLPSLIGRYQVVNIKLDKCGGLTEALEIARQASVLGLKVMVGNMLGTSWSMAPAYVVGQHCDVVDLDGPLLLGRDRDVAATYRDGRIEISPLVWGGTDAAAFA</sequence>
<evidence type="ECO:0000256" key="1">
    <source>
        <dbReference type="ARBA" id="ARBA00008031"/>
    </source>
</evidence>
<protein>
    <recommendedName>
        <fullName evidence="7">Dipeptide epimerase</fullName>
        <ecNumber evidence="7">5.1.1.-</ecNumber>
    </recommendedName>
</protein>
<keyword evidence="4 7" id="KW-0413">Isomerase</keyword>
<evidence type="ECO:0000313" key="11">
    <source>
        <dbReference type="EMBL" id="RSY85892.1"/>
    </source>
</evidence>
<dbReference type="EMBL" id="QQYZ01000007">
    <property type="protein sequence ID" value="RSY85892.1"/>
    <property type="molecule type" value="Genomic_DNA"/>
</dbReference>
<reference evidence="14" key="4">
    <citation type="submission" date="2018-07" db="EMBL/GenBank/DDBJ databases">
        <title>Genomic and Epidemiologic Investigation of an Indolent Hospital Outbreak.</title>
        <authorList>
            <person name="Johnson R.C."/>
            <person name="Deming C."/>
            <person name="Conlan S."/>
            <person name="Zellmer C.J."/>
            <person name="Michelin A.V."/>
            <person name="Lee-Lin S.-Q."/>
            <person name="Thomas P.J."/>
            <person name="Park M."/>
            <person name="Weingarten R.A."/>
            <person name="Less J."/>
            <person name="Dekker J.P."/>
            <person name="Frank K.M."/>
            <person name="Musser K.A."/>
            <person name="Mcquiston J.R."/>
            <person name="Henderson D.K."/>
            <person name="Lau A.F."/>
            <person name="Palmore T.N."/>
            <person name="Segre J.A."/>
        </authorList>
    </citation>
    <scope>NUCLEOTIDE SEQUENCE [LARGE SCALE GENOMIC DNA]</scope>
    <source>
        <strain evidence="14">SK-CDC1_0717</strain>
    </source>
</reference>
<evidence type="ECO:0000313" key="13">
    <source>
        <dbReference type="Proteomes" id="UP000286681"/>
    </source>
</evidence>
<dbReference type="SUPFAM" id="SSF51604">
    <property type="entry name" value="Enolase C-terminal domain-like"/>
    <property type="match status" value="1"/>
</dbReference>
<dbReference type="RefSeq" id="WP_066579759.1">
    <property type="nucleotide sequence ID" value="NZ_CP018820.1"/>
</dbReference>
<evidence type="ECO:0000256" key="3">
    <source>
        <dbReference type="ARBA" id="ARBA00022842"/>
    </source>
</evidence>
<dbReference type="GO" id="GO:0016855">
    <property type="term" value="F:racemase and epimerase activity, acting on amino acids and derivatives"/>
    <property type="evidence" value="ECO:0007669"/>
    <property type="project" value="UniProtKB-UniRule"/>
</dbReference>
<dbReference type="PANTHER" id="PTHR48080:SF3">
    <property type="entry name" value="ENOLASE SUPERFAMILY MEMBER DDB_G0284701"/>
    <property type="match status" value="1"/>
</dbReference>
<keyword evidence="12" id="KW-1185">Reference proteome</keyword>
<dbReference type="OrthoDB" id="9782675at2"/>
<dbReference type="STRING" id="93064.BRX40_06815"/>
<dbReference type="KEGG" id="skr:BRX40_06815"/>
<evidence type="ECO:0000313" key="9">
    <source>
        <dbReference type="EMBL" id="APR52183.1"/>
    </source>
</evidence>
<dbReference type="CDD" id="cd03319">
    <property type="entry name" value="L-Ala-DL-Glu_epimerase"/>
    <property type="match status" value="1"/>
</dbReference>
<dbReference type="InterPro" id="IPR013341">
    <property type="entry name" value="Mandelate_racemase_N_dom"/>
</dbReference>
<dbReference type="EMBL" id="QQWO01000008">
    <property type="protein sequence ID" value="RSV03103.1"/>
    <property type="molecule type" value="Genomic_DNA"/>
</dbReference>
<name>A0A1L6J8C0_9SPHN</name>
<feature type="binding site" evidence="6">
    <location>
        <position position="226"/>
    </location>
    <ligand>
        <name>Mg(2+)</name>
        <dbReference type="ChEBI" id="CHEBI:18420"/>
    </ligand>
</feature>
<dbReference type="PANTHER" id="PTHR48080">
    <property type="entry name" value="D-GALACTONATE DEHYDRATASE-RELATED"/>
    <property type="match status" value="1"/>
</dbReference>
<keyword evidence="3 6" id="KW-0460">Magnesium</keyword>
<feature type="binding site" evidence="6">
    <location>
        <position position="203"/>
    </location>
    <ligand>
        <name>Mg(2+)</name>
        <dbReference type="ChEBI" id="CHEBI:18420"/>
    </ligand>
</feature>
<dbReference type="Proteomes" id="UP000185161">
    <property type="component" value="Chromosome"/>
</dbReference>
<gene>
    <name evidence="9" type="ORF">BRX40_06815</name>
    <name evidence="10" type="ORF">CA257_11525</name>
    <name evidence="11" type="ORF">DAH66_09300</name>
</gene>
<reference evidence="9" key="1">
    <citation type="submission" date="2016-12" db="EMBL/GenBank/DDBJ databases">
        <title>Whole genome sequencing of Sphingomonas koreensis.</title>
        <authorList>
            <person name="Conlan S."/>
            <person name="Thomas P.J."/>
            <person name="Mullikin J."/>
            <person name="Palmore T.N."/>
            <person name="Frank K.M."/>
            <person name="Segre J.A."/>
        </authorList>
    </citation>
    <scope>NUCLEOTIDE SEQUENCE</scope>
    <source>
        <strain evidence="9">ABOJV</strain>
    </source>
</reference>
<comment type="cofactor">
    <cofactor evidence="6 7">
        <name>Mg(2+)</name>
        <dbReference type="ChEBI" id="CHEBI:18420"/>
    </cofactor>
    <text evidence="6 7">Binds 1 Mg(2+) ion per subunit.</text>
</comment>
<feature type="active site" description="Proton acceptor; specific for (R)-substrate epimerization" evidence="5">
    <location>
        <position position="151"/>
    </location>
</feature>
<dbReference type="Proteomes" id="UP000286681">
    <property type="component" value="Unassembled WGS sequence"/>
</dbReference>
<dbReference type="EMBL" id="CP018820">
    <property type="protein sequence ID" value="APR52183.1"/>
    <property type="molecule type" value="Genomic_DNA"/>
</dbReference>
<evidence type="ECO:0000259" key="8">
    <source>
        <dbReference type="SMART" id="SM00922"/>
    </source>
</evidence>
<evidence type="ECO:0000313" key="10">
    <source>
        <dbReference type="EMBL" id="RSV03103.1"/>
    </source>
</evidence>
<dbReference type="InterPro" id="IPR029065">
    <property type="entry name" value="Enolase_C-like"/>
</dbReference>
<dbReference type="SFLD" id="SFLDG00180">
    <property type="entry name" value="muconate_cycloisomerase"/>
    <property type="match status" value="1"/>
</dbReference>
<dbReference type="InterPro" id="IPR036849">
    <property type="entry name" value="Enolase-like_C_sf"/>
</dbReference>
<dbReference type="GeneID" id="44132262"/>
<dbReference type="InterPro" id="IPR013342">
    <property type="entry name" value="Mandelate_racemase_C"/>
</dbReference>
<dbReference type="EC" id="5.1.1.-" evidence="7"/>
<accession>A0A1L6J8C0</accession>
<feature type="active site" description="Proton acceptor; specific for (S)-substrate epimerization" evidence="5">
    <location>
        <position position="248"/>
    </location>
</feature>
<dbReference type="InterPro" id="IPR034603">
    <property type="entry name" value="Dipeptide_epimerase"/>
</dbReference>
<feature type="domain" description="Mandelate racemase/muconate lactonizing enzyme C-terminal" evidence="8">
    <location>
        <begin position="132"/>
        <end position="224"/>
    </location>
</feature>
<evidence type="ECO:0000313" key="12">
    <source>
        <dbReference type="Proteomes" id="UP000185161"/>
    </source>
</evidence>
<organism evidence="9 12">
    <name type="scientific">Sphingomonas koreensis</name>
    <dbReference type="NCBI Taxonomy" id="93064"/>
    <lineage>
        <taxon>Bacteria</taxon>
        <taxon>Pseudomonadati</taxon>
        <taxon>Pseudomonadota</taxon>
        <taxon>Alphaproteobacteria</taxon>
        <taxon>Sphingomonadales</taxon>
        <taxon>Sphingomonadaceae</taxon>
        <taxon>Sphingomonas</taxon>
    </lineage>
</organism>